<dbReference type="InterPro" id="IPR001222">
    <property type="entry name" value="Znf_TFIIS"/>
</dbReference>
<dbReference type="PIRSF" id="PIRSF005586">
    <property type="entry name" value="RNApol_RpoM"/>
    <property type="match status" value="1"/>
</dbReference>
<feature type="binding site" evidence="9">
    <location>
        <position position="85"/>
    </location>
    <ligand>
        <name>Zn(2+)</name>
        <dbReference type="ChEBI" id="CHEBI:29105"/>
        <label>2</label>
    </ligand>
</feature>
<dbReference type="EMBL" id="CCBN010000013">
    <property type="protein sequence ID" value="CDO56080.1"/>
    <property type="molecule type" value="Genomic_DNA"/>
</dbReference>
<evidence type="ECO:0000256" key="2">
    <source>
        <dbReference type="ARBA" id="ARBA00022478"/>
    </source>
</evidence>
<organism evidence="13 14">
    <name type="scientific">Geotrichum candidum</name>
    <name type="common">Oospora lactis</name>
    <name type="synonym">Dipodascus geotrichum</name>
    <dbReference type="NCBI Taxonomy" id="1173061"/>
    <lineage>
        <taxon>Eukaryota</taxon>
        <taxon>Fungi</taxon>
        <taxon>Dikarya</taxon>
        <taxon>Ascomycota</taxon>
        <taxon>Saccharomycotina</taxon>
        <taxon>Dipodascomycetes</taxon>
        <taxon>Dipodascales</taxon>
        <taxon>Dipodascaceae</taxon>
        <taxon>Geotrichum</taxon>
    </lineage>
</organism>
<dbReference type="GO" id="GO:0005736">
    <property type="term" value="C:RNA polymerase I complex"/>
    <property type="evidence" value="ECO:0007669"/>
    <property type="project" value="TreeGrafter"/>
</dbReference>
<dbReference type="FunFam" id="2.20.25.10:FF:000019">
    <property type="entry name" value="DNA-directed RNA polymerase subunit"/>
    <property type="match status" value="1"/>
</dbReference>
<keyword evidence="2 8" id="KW-0240">DNA-directed RNA polymerase</keyword>
<evidence type="ECO:0000256" key="10">
    <source>
        <dbReference type="PIRSR" id="PIRSR005586-2"/>
    </source>
</evidence>
<dbReference type="PANTHER" id="PTHR11239:SF14">
    <property type="entry name" value="DNA-DIRECTED RNA POLYMERASE I SUBUNIT RPA12"/>
    <property type="match status" value="1"/>
</dbReference>
<evidence type="ECO:0000313" key="13">
    <source>
        <dbReference type="EMBL" id="CDO56080.1"/>
    </source>
</evidence>
<dbReference type="SUPFAM" id="SSF57783">
    <property type="entry name" value="Zinc beta-ribbon"/>
    <property type="match status" value="1"/>
</dbReference>
<keyword evidence="3 9" id="KW-0479">Metal-binding</keyword>
<keyword evidence="14" id="KW-1185">Reference proteome</keyword>
<dbReference type="SMART" id="SM00440">
    <property type="entry name" value="ZnF_C2C2"/>
    <property type="match status" value="1"/>
</dbReference>
<dbReference type="GO" id="GO:0003676">
    <property type="term" value="F:nucleic acid binding"/>
    <property type="evidence" value="ECO:0007669"/>
    <property type="project" value="InterPro"/>
</dbReference>
<evidence type="ECO:0000256" key="7">
    <source>
        <dbReference type="ARBA" id="ARBA00023242"/>
    </source>
</evidence>
<keyword evidence="7 8" id="KW-0539">Nucleus</keyword>
<evidence type="ECO:0000256" key="8">
    <source>
        <dbReference type="PIRNR" id="PIRNR005586"/>
    </source>
</evidence>
<feature type="binding site" evidence="9">
    <location>
        <position position="32"/>
    </location>
    <ligand>
        <name>Zn(2+)</name>
        <dbReference type="ChEBI" id="CHEBI:29105"/>
        <label>1</label>
    </ligand>
</feature>
<evidence type="ECO:0000256" key="4">
    <source>
        <dbReference type="ARBA" id="ARBA00022771"/>
    </source>
</evidence>
<reference evidence="13" key="1">
    <citation type="submission" date="2014-03" db="EMBL/GenBank/DDBJ databases">
        <authorList>
            <person name="Casaregola S."/>
        </authorList>
    </citation>
    <scope>NUCLEOTIDE SEQUENCE [LARGE SCALE GENOMIC DNA]</scope>
    <source>
        <strain evidence="13">CLIB 918</strain>
    </source>
</reference>
<dbReference type="Gene3D" id="2.20.25.10">
    <property type="match status" value="1"/>
</dbReference>
<dbReference type="GO" id="GO:0008270">
    <property type="term" value="F:zinc ion binding"/>
    <property type="evidence" value="ECO:0007669"/>
    <property type="project" value="UniProtKB-KW"/>
</dbReference>
<name>A0A0J9XFC5_GEOCN</name>
<dbReference type="InterPro" id="IPR034004">
    <property type="entry name" value="Zn_ribbon_RPA12_C"/>
</dbReference>
<evidence type="ECO:0000256" key="9">
    <source>
        <dbReference type="PIRSR" id="PIRSR005586-1"/>
    </source>
</evidence>
<gene>
    <name evidence="13" type="ORF">BN980_GECA13s02694g</name>
</gene>
<feature type="binding site" evidence="9">
    <location>
        <position position="29"/>
    </location>
    <ligand>
        <name>Zn(2+)</name>
        <dbReference type="ChEBI" id="CHEBI:29105"/>
        <label>1</label>
    </ligand>
</feature>
<dbReference type="OrthoDB" id="10056816at2759"/>
<dbReference type="InterPro" id="IPR019761">
    <property type="entry name" value="DNA-dir_RNA_pol-M_15_CS"/>
</dbReference>
<feature type="binding site" evidence="9">
    <location>
        <position position="113"/>
    </location>
    <ligand>
        <name>Zn(2+)</name>
        <dbReference type="ChEBI" id="CHEBI:29105"/>
        <label>2</label>
    </ligand>
</feature>
<evidence type="ECO:0000259" key="12">
    <source>
        <dbReference type="PROSITE" id="PS51133"/>
    </source>
</evidence>
<evidence type="ECO:0000256" key="6">
    <source>
        <dbReference type="ARBA" id="ARBA00023163"/>
    </source>
</evidence>
<dbReference type="AlphaFoldDB" id="A0A0J9XFC5"/>
<dbReference type="PROSITE" id="PS51133">
    <property type="entry name" value="ZF_TFIIS_2"/>
    <property type="match status" value="1"/>
</dbReference>
<keyword evidence="4 10" id="KW-0863">Zinc-finger</keyword>
<feature type="binding site" evidence="9">
    <location>
        <position position="88"/>
    </location>
    <ligand>
        <name>Zn(2+)</name>
        <dbReference type="ChEBI" id="CHEBI:29105"/>
        <label>2</label>
    </ligand>
</feature>
<dbReference type="PROSITE" id="PS00466">
    <property type="entry name" value="ZF_TFIIS_1"/>
    <property type="match status" value="1"/>
</dbReference>
<feature type="binding site" evidence="9">
    <location>
        <position position="116"/>
    </location>
    <ligand>
        <name>Zn(2+)</name>
        <dbReference type="ChEBI" id="CHEBI:29105"/>
        <label>2</label>
    </ligand>
</feature>
<dbReference type="Proteomes" id="UP000242525">
    <property type="component" value="Unassembled WGS sequence"/>
</dbReference>
<comment type="similarity">
    <text evidence="8 11">Belongs to the archaeal rpoM/eukaryotic RPA12/RPB9/RPC11 RNA polymerase family.</text>
</comment>
<feature type="binding site" evidence="9">
    <location>
        <position position="13"/>
    </location>
    <ligand>
        <name>Zn(2+)</name>
        <dbReference type="ChEBI" id="CHEBI:29105"/>
        <label>1</label>
    </ligand>
</feature>
<evidence type="ECO:0000313" key="14">
    <source>
        <dbReference type="Proteomes" id="UP000242525"/>
    </source>
</evidence>
<dbReference type="InterPro" id="IPR001529">
    <property type="entry name" value="Zn_ribbon_RPB9"/>
</dbReference>
<evidence type="ECO:0000256" key="11">
    <source>
        <dbReference type="RuleBase" id="RU003474"/>
    </source>
</evidence>
<sequence length="124" mass="13556">MSAVGSLIFCNKCGNLLDTVTGESKHIVCSQCSTVYDAKKFAGISVVTTSAEDAFPSSLRSKRSVVKTAINKNELEEGATIKEKCPSCGHDEMQYHTLQLRSADEGATVFYTCPKCNYKFRTNN</sequence>
<feature type="binding site" evidence="9">
    <location>
        <position position="10"/>
    </location>
    <ligand>
        <name>Zn(2+)</name>
        <dbReference type="ChEBI" id="CHEBI:29105"/>
        <label>1</label>
    </ligand>
</feature>
<dbReference type="Pfam" id="PF02150">
    <property type="entry name" value="Zn_ribbon_RPB9"/>
    <property type="match status" value="1"/>
</dbReference>
<protein>
    <recommendedName>
        <fullName evidence="8">DNA-directed RNA polymerase subunit</fullName>
    </recommendedName>
</protein>
<evidence type="ECO:0000256" key="3">
    <source>
        <dbReference type="ARBA" id="ARBA00022723"/>
    </source>
</evidence>
<dbReference type="PANTHER" id="PTHR11239">
    <property type="entry name" value="DNA-DIRECTED RNA POLYMERASE"/>
    <property type="match status" value="1"/>
</dbReference>
<dbReference type="InterPro" id="IPR012164">
    <property type="entry name" value="Rpa12/Rpb9/Rpc10/TFS"/>
</dbReference>
<comment type="subcellular location">
    <subcellularLocation>
        <location evidence="1">Nucleus</location>
        <location evidence="1">Nucleolus</location>
    </subcellularLocation>
</comment>
<dbReference type="GO" id="GO:0003899">
    <property type="term" value="F:DNA-directed RNA polymerase activity"/>
    <property type="evidence" value="ECO:0007669"/>
    <property type="project" value="InterPro"/>
</dbReference>
<dbReference type="GO" id="GO:0055029">
    <property type="term" value="C:nuclear DNA-directed RNA polymerase complex"/>
    <property type="evidence" value="ECO:0007669"/>
    <property type="project" value="UniProtKB-ARBA"/>
</dbReference>
<dbReference type="SMART" id="SM00661">
    <property type="entry name" value="RPOL9"/>
    <property type="match status" value="1"/>
</dbReference>
<keyword evidence="5 9" id="KW-0862">Zinc</keyword>
<dbReference type="Pfam" id="PF01096">
    <property type="entry name" value="Zn_ribbon_TFIIS"/>
    <property type="match status" value="1"/>
</dbReference>
<comment type="caution">
    <text evidence="13">The sequence shown here is derived from an EMBL/GenBank/DDBJ whole genome shotgun (WGS) entry which is preliminary data.</text>
</comment>
<proteinExistence type="inferred from homology"/>
<dbReference type="PROSITE" id="PS01030">
    <property type="entry name" value="RNA_POL_M_15KD"/>
    <property type="match status" value="1"/>
</dbReference>
<keyword evidence="6 8" id="KW-0804">Transcription</keyword>
<dbReference type="CDD" id="cd10507">
    <property type="entry name" value="Zn-ribbon_RPA12"/>
    <property type="match status" value="1"/>
</dbReference>
<comment type="function">
    <text evidence="8">DNA-dependent RNA polymerase catalyzes the transcription of DNA into RNA using the four ribonucleoside triphosphates as substrates.</text>
</comment>
<feature type="zinc finger region" description="C4-type" evidence="10">
    <location>
        <begin position="10"/>
        <end position="32"/>
    </location>
</feature>
<dbReference type="GO" id="GO:0006363">
    <property type="term" value="P:termination of RNA polymerase I transcription"/>
    <property type="evidence" value="ECO:0007669"/>
    <property type="project" value="TreeGrafter"/>
</dbReference>
<feature type="domain" description="TFIIS-type" evidence="12">
    <location>
        <begin position="81"/>
        <end position="121"/>
    </location>
</feature>
<evidence type="ECO:0000256" key="5">
    <source>
        <dbReference type="ARBA" id="ARBA00022833"/>
    </source>
</evidence>
<accession>A0A0J9XFC5</accession>
<dbReference type="STRING" id="1173061.A0A0J9XFC5"/>
<evidence type="ECO:0000256" key="1">
    <source>
        <dbReference type="ARBA" id="ARBA00004604"/>
    </source>
</evidence>